<organism evidence="1 2">
    <name type="scientific">Kribbella pratensis</name>
    <dbReference type="NCBI Taxonomy" id="2512112"/>
    <lineage>
        <taxon>Bacteria</taxon>
        <taxon>Bacillati</taxon>
        <taxon>Actinomycetota</taxon>
        <taxon>Actinomycetes</taxon>
        <taxon>Propionibacteriales</taxon>
        <taxon>Kribbellaceae</taxon>
        <taxon>Kribbella</taxon>
    </lineage>
</organism>
<keyword evidence="2" id="KW-1185">Reference proteome</keyword>
<dbReference type="RefSeq" id="WP_134130489.1">
    <property type="nucleotide sequence ID" value="NZ_SODU01000002.1"/>
</dbReference>
<accession>A0ABY2FGL4</accession>
<evidence type="ECO:0000313" key="2">
    <source>
        <dbReference type="Proteomes" id="UP000295060"/>
    </source>
</evidence>
<name>A0ABY2FGL4_9ACTN</name>
<proteinExistence type="predicted"/>
<dbReference type="EMBL" id="SODU01000002">
    <property type="protein sequence ID" value="TDW90516.1"/>
    <property type="molecule type" value="Genomic_DNA"/>
</dbReference>
<dbReference type="Proteomes" id="UP000295060">
    <property type="component" value="Unassembled WGS sequence"/>
</dbReference>
<comment type="caution">
    <text evidence="1">The sequence shown here is derived from an EMBL/GenBank/DDBJ whole genome shotgun (WGS) entry which is preliminary data.</text>
</comment>
<gene>
    <name evidence="1" type="ORF">EV137_4335</name>
</gene>
<evidence type="ECO:0000313" key="1">
    <source>
        <dbReference type="EMBL" id="TDW90516.1"/>
    </source>
</evidence>
<reference evidence="1 2" key="1">
    <citation type="submission" date="2019-03" db="EMBL/GenBank/DDBJ databases">
        <title>Genomic Encyclopedia of Type Strains, Phase III (KMG-III): the genomes of soil and plant-associated and newly described type strains.</title>
        <authorList>
            <person name="Whitman W."/>
        </authorList>
    </citation>
    <scope>NUCLEOTIDE SEQUENCE [LARGE SCALE GENOMIC DNA]</scope>
    <source>
        <strain evidence="1 2">VKMAc-2574</strain>
    </source>
</reference>
<protein>
    <submittedName>
        <fullName evidence="1">Uncharacterized protein</fullName>
    </submittedName>
</protein>
<sequence>MDDRVFMADVARVLGVSRPRVWQLRKRDDFPEPAGRDGGRDYYYETAILRWAAQAGRDLQGRAPLLFQRPAGGQTSTFQNALVSSGNTVLIWDTSLGRLGLIYPSYAASGLPGQRLVRRVLDDTRQLDAAVVVRDGYDAYGPELIAVDTQTPDREYSPNWEDLAEIFGNPVPWWPTALRKPKEIIRWRPGAKQVTSAPLDDVDVDVFSNAALDEPADSPIARTLTAFTREMRRGSRRLCEHDVALVSECLAYKNGHLQIAAVPIQADDTEAEVPEVVRRAAWIEMLKRTDTAARDSVREMIAWNGGGDFPYAAITSINPQEDRSAAEWVTTLEPGDSEMAAYALFDDADQALAHLVDPRTDVPVVRFDDEDQPYKVAAPLRLPARSALSEVILGANNNIWIRTDEGELYPAPHRWGAGLSYGYSGGGPSNLAILLEHLLDDITAAAPVGNEGFNHDLLALIAKDWPEGTVLTRTQLTSALKGHLEQ</sequence>